<evidence type="ECO:0000313" key="1">
    <source>
        <dbReference type="EMBL" id="KZT75872.1"/>
    </source>
</evidence>
<dbReference type="Proteomes" id="UP000250235">
    <property type="component" value="Unassembled WGS sequence"/>
</dbReference>
<protein>
    <recommendedName>
        <fullName evidence="3">Reverse transcriptase domain-containing protein</fullName>
    </recommendedName>
</protein>
<sequence length="67" mass="7408">DFLAEFDYTLQYKPGKANIVADALSRKSELAALSLAKVEITGRIKEGLEHDPMARELVNLCTQGKTK</sequence>
<accession>A0A2Z6ZRV8</accession>
<proteinExistence type="predicted"/>
<keyword evidence="2" id="KW-1185">Reference proteome</keyword>
<dbReference type="EMBL" id="KV181259">
    <property type="protein sequence ID" value="KZT75872.1"/>
    <property type="molecule type" value="Genomic_DNA"/>
</dbReference>
<evidence type="ECO:0000313" key="2">
    <source>
        <dbReference type="Proteomes" id="UP000250235"/>
    </source>
</evidence>
<evidence type="ECO:0008006" key="3">
    <source>
        <dbReference type="Google" id="ProtNLM"/>
    </source>
</evidence>
<name>A0A2Z6ZRV8_9LAMI</name>
<dbReference type="OrthoDB" id="1692987at2759"/>
<organism evidence="1 2">
    <name type="scientific">Dorcoceras hygrometricum</name>
    <dbReference type="NCBI Taxonomy" id="472368"/>
    <lineage>
        <taxon>Eukaryota</taxon>
        <taxon>Viridiplantae</taxon>
        <taxon>Streptophyta</taxon>
        <taxon>Embryophyta</taxon>
        <taxon>Tracheophyta</taxon>
        <taxon>Spermatophyta</taxon>
        <taxon>Magnoliopsida</taxon>
        <taxon>eudicotyledons</taxon>
        <taxon>Gunneridae</taxon>
        <taxon>Pentapetalae</taxon>
        <taxon>asterids</taxon>
        <taxon>lamiids</taxon>
        <taxon>Lamiales</taxon>
        <taxon>Gesneriaceae</taxon>
        <taxon>Didymocarpoideae</taxon>
        <taxon>Trichosporeae</taxon>
        <taxon>Loxocarpinae</taxon>
        <taxon>Dorcoceras</taxon>
    </lineage>
</organism>
<reference evidence="1 2" key="1">
    <citation type="journal article" date="2015" name="Proc. Natl. Acad. Sci. U.S.A.">
        <title>The resurrection genome of Boea hygrometrica: A blueprint for survival of dehydration.</title>
        <authorList>
            <person name="Xiao L."/>
            <person name="Yang G."/>
            <person name="Zhang L."/>
            <person name="Yang X."/>
            <person name="Zhao S."/>
            <person name="Ji Z."/>
            <person name="Zhou Q."/>
            <person name="Hu M."/>
            <person name="Wang Y."/>
            <person name="Chen M."/>
            <person name="Xu Y."/>
            <person name="Jin H."/>
            <person name="Xiao X."/>
            <person name="Hu G."/>
            <person name="Bao F."/>
            <person name="Hu Y."/>
            <person name="Wan P."/>
            <person name="Li L."/>
            <person name="Deng X."/>
            <person name="Kuang T."/>
            <person name="Xiang C."/>
            <person name="Zhu J.K."/>
            <person name="Oliver M.J."/>
            <person name="He Y."/>
        </authorList>
    </citation>
    <scope>NUCLEOTIDE SEQUENCE [LARGE SCALE GENOMIC DNA]</scope>
    <source>
        <strain evidence="2">cv. XS01</strain>
    </source>
</reference>
<dbReference type="AlphaFoldDB" id="A0A2Z6ZRV8"/>
<feature type="non-terminal residue" evidence="1">
    <location>
        <position position="1"/>
    </location>
</feature>
<gene>
    <name evidence="1" type="ORF">F511_47103</name>
</gene>